<dbReference type="OrthoDB" id="2529250at2759"/>
<proteinExistence type="predicted"/>
<keyword evidence="3" id="KW-1185">Reference proteome</keyword>
<feature type="region of interest" description="Disordered" evidence="1">
    <location>
        <begin position="36"/>
        <end position="84"/>
    </location>
</feature>
<evidence type="ECO:0000313" key="3">
    <source>
        <dbReference type="Proteomes" id="UP000777482"/>
    </source>
</evidence>
<name>A0A9P6W508_RHOMI</name>
<feature type="compositionally biased region" description="Basic and acidic residues" evidence="1">
    <location>
        <begin position="70"/>
        <end position="84"/>
    </location>
</feature>
<feature type="region of interest" description="Disordered" evidence="1">
    <location>
        <begin position="252"/>
        <end position="287"/>
    </location>
</feature>
<gene>
    <name evidence="2" type="ORF">C6P46_002128</name>
</gene>
<reference evidence="2 3" key="1">
    <citation type="submission" date="2020-11" db="EMBL/GenBank/DDBJ databases">
        <title>Kefir isolates.</title>
        <authorList>
            <person name="Marcisauskas S."/>
            <person name="Kim Y."/>
            <person name="Blasche S."/>
        </authorList>
    </citation>
    <scope>NUCLEOTIDE SEQUENCE [LARGE SCALE GENOMIC DNA]</scope>
    <source>
        <strain evidence="2 3">KR</strain>
    </source>
</reference>
<sequence length="503" mass="55267">MDDKSVRKLHGLYQVIEPLHDKQCERALVVVSQLHRKPPSKRAITGDASGSGAPQGELEWVVGLAGPGKPDPDAKGKKREPADEWWESRLSSDEIAEWLDEVRLPRSPAIGQLSLTRVGRTQADAPHQDPPALLAKLRLAWENGELHVKGYAGPGADPRMGLELEARIDSSTHLSLVLSPSSAPPFSLEQVLVETIPAFNRDKATLKSTDRPAALAPTVDYKEKYEKLLLRADKLASDKSRLESEVAVLREQTKRARKKAKRNDSGDGSLGTSGSPSPTKPAVPGETHRALLRPGDVGYAGNSARVGRISLDNVIDAIAAANPSLSEAIKAHWDALLASIDHSNAKELTQAVEKTETLIHQETRSQWWLVKQAVNQGLARLRIKGEHVIFLLVPSSAIRMPTARRSPGGEVEIPESPLPALIEEIAAAADVQAYIDQNWNHILRIINEATVEARRLAANYIHDRFIGSDDRLDNPNRPNRLHWLAVYYALLATEPPNYGAWLY</sequence>
<protein>
    <submittedName>
        <fullName evidence="2">Uncharacterized protein</fullName>
    </submittedName>
</protein>
<feature type="compositionally biased region" description="Low complexity" evidence="1">
    <location>
        <begin position="266"/>
        <end position="277"/>
    </location>
</feature>
<accession>A0A9P6W508</accession>
<comment type="caution">
    <text evidence="2">The sequence shown here is derived from an EMBL/GenBank/DDBJ whole genome shotgun (WGS) entry which is preliminary data.</text>
</comment>
<dbReference type="Proteomes" id="UP000777482">
    <property type="component" value="Unassembled WGS sequence"/>
</dbReference>
<evidence type="ECO:0000256" key="1">
    <source>
        <dbReference type="SAM" id="MobiDB-lite"/>
    </source>
</evidence>
<dbReference type="AlphaFoldDB" id="A0A9P6W508"/>
<organism evidence="2 3">
    <name type="scientific">Rhodotorula mucilaginosa</name>
    <name type="common">Yeast</name>
    <name type="synonym">Rhodotorula rubra</name>
    <dbReference type="NCBI Taxonomy" id="5537"/>
    <lineage>
        <taxon>Eukaryota</taxon>
        <taxon>Fungi</taxon>
        <taxon>Dikarya</taxon>
        <taxon>Basidiomycota</taxon>
        <taxon>Pucciniomycotina</taxon>
        <taxon>Microbotryomycetes</taxon>
        <taxon>Sporidiobolales</taxon>
        <taxon>Sporidiobolaceae</taxon>
        <taxon>Rhodotorula</taxon>
    </lineage>
</organism>
<dbReference type="EMBL" id="PUHQ01000017">
    <property type="protein sequence ID" value="KAG0663902.1"/>
    <property type="molecule type" value="Genomic_DNA"/>
</dbReference>
<evidence type="ECO:0000313" key="2">
    <source>
        <dbReference type="EMBL" id="KAG0663902.1"/>
    </source>
</evidence>